<protein>
    <submittedName>
        <fullName evidence="1">Uncharacterized protein</fullName>
    </submittedName>
</protein>
<evidence type="ECO:0000313" key="1">
    <source>
        <dbReference type="EMBL" id="EFZ35652.1"/>
    </source>
</evidence>
<dbReference type="EMBL" id="ACGS02000017">
    <property type="protein sequence ID" value="EFZ35652.1"/>
    <property type="molecule type" value="Genomic_DNA"/>
</dbReference>
<comment type="caution">
    <text evidence="1">The sequence shown here is derived from an EMBL/GenBank/DDBJ whole genome shotgun (WGS) entry which is preliminary data.</text>
</comment>
<organism evidence="1 2">
    <name type="scientific">Ligilactobacillus ruminis ATCC 25644</name>
    <dbReference type="NCBI Taxonomy" id="525362"/>
    <lineage>
        <taxon>Bacteria</taxon>
        <taxon>Bacillati</taxon>
        <taxon>Bacillota</taxon>
        <taxon>Bacilli</taxon>
        <taxon>Lactobacillales</taxon>
        <taxon>Lactobacillaceae</taxon>
        <taxon>Ligilactobacillus</taxon>
    </lineage>
</organism>
<reference evidence="1 2" key="1">
    <citation type="submission" date="2011-01" db="EMBL/GenBank/DDBJ databases">
        <authorList>
            <person name="Muzny D."/>
            <person name="Qin X."/>
            <person name="Buhay C."/>
            <person name="Dugan-Rocha S."/>
            <person name="Ding Y."/>
            <person name="Chen G."/>
            <person name="Hawes A."/>
            <person name="Holder M."/>
            <person name="Jhangiani S."/>
            <person name="Johnson A."/>
            <person name="Khan Z."/>
            <person name="Li Z."/>
            <person name="Liu W."/>
            <person name="Liu X."/>
            <person name="Perez L."/>
            <person name="Shen H."/>
            <person name="Wang Q."/>
            <person name="Watt J."/>
            <person name="Xi L."/>
            <person name="Xin Y."/>
            <person name="Zhou J."/>
            <person name="Deng J."/>
            <person name="Jiang H."/>
            <person name="Liu Y."/>
            <person name="Qu J."/>
            <person name="Song X.-Z."/>
            <person name="Zhang L."/>
            <person name="Villasana D."/>
            <person name="Johnson A."/>
            <person name="Liu J."/>
            <person name="Liyanage D."/>
            <person name="Lorensuhewa L."/>
            <person name="Robinson T."/>
            <person name="Song A."/>
            <person name="Song B.-B."/>
            <person name="Dinh H."/>
            <person name="Thornton R."/>
            <person name="Coyle M."/>
            <person name="Francisco L."/>
            <person name="Jackson L."/>
            <person name="Javaid M."/>
            <person name="Korchina V."/>
            <person name="Kovar C."/>
            <person name="Mata R."/>
            <person name="Mathew T."/>
            <person name="Ngo R."/>
            <person name="Nguyen L."/>
            <person name="Nguyen N."/>
            <person name="Okwuonu G."/>
            <person name="Ongeri F."/>
            <person name="Pham C."/>
            <person name="Simmons D."/>
            <person name="Wilczek-Boney K."/>
            <person name="Hale W."/>
            <person name="Jakkamsetti A."/>
            <person name="Pham P."/>
            <person name="Ruth R."/>
            <person name="San Lucas F."/>
            <person name="Warren J."/>
            <person name="Zhang J."/>
            <person name="Zhao Z."/>
            <person name="Zhou C."/>
            <person name="Zhu D."/>
            <person name="Lee S."/>
            <person name="Bess C."/>
            <person name="Blankenburg K."/>
            <person name="Forbes L."/>
            <person name="Fu Q."/>
            <person name="Gubbala S."/>
            <person name="Hirani K."/>
            <person name="Jayaseelan J.C."/>
            <person name="Lara F."/>
            <person name="Munidasa M."/>
            <person name="Palculict T."/>
            <person name="Patil S."/>
            <person name="Pu L.-L."/>
            <person name="Saada N."/>
            <person name="Tang L."/>
            <person name="Weissenberger G."/>
            <person name="Zhu Y."/>
            <person name="Hemphill L."/>
            <person name="Shang Y."/>
            <person name="Youmans B."/>
            <person name="Ayvaz T."/>
            <person name="Ross M."/>
            <person name="Santibanez J."/>
            <person name="Aqrawi P."/>
            <person name="Gross S."/>
            <person name="Joshi V."/>
            <person name="Fowler G."/>
            <person name="Nazareth L."/>
            <person name="Reid J."/>
            <person name="Worley K."/>
            <person name="Petrosino J."/>
            <person name="Highlander S."/>
            <person name="Gibbs R."/>
        </authorList>
    </citation>
    <scope>NUCLEOTIDE SEQUENCE [LARGE SCALE GENOMIC DNA]</scope>
    <source>
        <strain evidence="1 2">ATCC 25644</strain>
    </source>
</reference>
<proteinExistence type="predicted"/>
<dbReference type="AlphaFoldDB" id="E7FMV5"/>
<dbReference type="Proteomes" id="UP000004099">
    <property type="component" value="Unassembled WGS sequence"/>
</dbReference>
<accession>E7FMV5</accession>
<name>E7FMV5_9LACO</name>
<evidence type="ECO:0000313" key="2">
    <source>
        <dbReference type="Proteomes" id="UP000004099"/>
    </source>
</evidence>
<gene>
    <name evidence="1" type="ORF">HMPREF0542_10232</name>
</gene>
<sequence length="53" mass="6003">MILPNAAFDKSATKLSVKITAKLFLVISIMEGDHPFFRFETEFFLSLFPAGHK</sequence>
<dbReference type="HOGENOM" id="CLU_3062905_0_0_9"/>